<dbReference type="EMBL" id="UINC01101427">
    <property type="protein sequence ID" value="SVC62227.1"/>
    <property type="molecule type" value="Genomic_DNA"/>
</dbReference>
<dbReference type="Gene3D" id="3.40.50.300">
    <property type="entry name" value="P-loop containing nucleotide triphosphate hydrolases"/>
    <property type="match status" value="1"/>
</dbReference>
<evidence type="ECO:0000256" key="1">
    <source>
        <dbReference type="ARBA" id="ARBA00022741"/>
    </source>
</evidence>
<dbReference type="InterPro" id="IPR041757">
    <property type="entry name" value="CysN_GTP-bd"/>
</dbReference>
<evidence type="ECO:0000313" key="4">
    <source>
        <dbReference type="EMBL" id="SVC62227.1"/>
    </source>
</evidence>
<dbReference type="NCBIfam" id="TIGR00231">
    <property type="entry name" value="small_GTP"/>
    <property type="match status" value="1"/>
</dbReference>
<name>A0A382NPG1_9ZZZZ</name>
<evidence type="ECO:0000259" key="3">
    <source>
        <dbReference type="PROSITE" id="PS51722"/>
    </source>
</evidence>
<dbReference type="InterPro" id="IPR031157">
    <property type="entry name" value="G_TR_CS"/>
</dbReference>
<reference evidence="4" key="1">
    <citation type="submission" date="2018-05" db="EMBL/GenBank/DDBJ databases">
        <authorList>
            <person name="Lanie J.A."/>
            <person name="Ng W.-L."/>
            <person name="Kazmierczak K.M."/>
            <person name="Andrzejewski T.M."/>
            <person name="Davidsen T.M."/>
            <person name="Wayne K.J."/>
            <person name="Tettelin H."/>
            <person name="Glass J.I."/>
            <person name="Rusch D."/>
            <person name="Podicherti R."/>
            <person name="Tsui H.-C.T."/>
            <person name="Winkler M.E."/>
        </authorList>
    </citation>
    <scope>NUCLEOTIDE SEQUENCE</scope>
</reference>
<dbReference type="SUPFAM" id="SSF50447">
    <property type="entry name" value="Translation proteins"/>
    <property type="match status" value="1"/>
</dbReference>
<dbReference type="Pfam" id="PF00009">
    <property type="entry name" value="GTP_EFTU"/>
    <property type="match status" value="1"/>
</dbReference>
<dbReference type="PRINTS" id="PR00315">
    <property type="entry name" value="ELONGATNFCT"/>
</dbReference>
<dbReference type="Gene3D" id="2.40.30.10">
    <property type="entry name" value="Translation factors"/>
    <property type="match status" value="2"/>
</dbReference>
<dbReference type="SUPFAM" id="SSF52540">
    <property type="entry name" value="P-loop containing nucleoside triphosphate hydrolases"/>
    <property type="match status" value="1"/>
</dbReference>
<dbReference type="AlphaFoldDB" id="A0A382NPG1"/>
<dbReference type="InterPro" id="IPR050100">
    <property type="entry name" value="TRAFAC_GTPase_members"/>
</dbReference>
<feature type="domain" description="Tr-type G" evidence="3">
    <location>
        <begin position="27"/>
        <end position="240"/>
    </location>
</feature>
<feature type="non-terminal residue" evidence="4">
    <location>
        <position position="1"/>
    </location>
</feature>
<dbReference type="GO" id="GO:0005525">
    <property type="term" value="F:GTP binding"/>
    <property type="evidence" value="ECO:0007669"/>
    <property type="project" value="UniProtKB-KW"/>
</dbReference>
<dbReference type="PANTHER" id="PTHR23115">
    <property type="entry name" value="TRANSLATION FACTOR"/>
    <property type="match status" value="1"/>
</dbReference>
<protein>
    <recommendedName>
        <fullName evidence="3">Tr-type G domain-containing protein</fullName>
    </recommendedName>
</protein>
<keyword evidence="1" id="KW-0547">Nucleotide-binding</keyword>
<keyword evidence="2" id="KW-0342">GTP-binding</keyword>
<dbReference type="PROSITE" id="PS51722">
    <property type="entry name" value="G_TR_2"/>
    <property type="match status" value="1"/>
</dbReference>
<proteinExistence type="predicted"/>
<dbReference type="PROSITE" id="PS00301">
    <property type="entry name" value="G_TR_1"/>
    <property type="match status" value="1"/>
</dbReference>
<dbReference type="CDD" id="cd04166">
    <property type="entry name" value="CysN_ATPS"/>
    <property type="match status" value="1"/>
</dbReference>
<organism evidence="4">
    <name type="scientific">marine metagenome</name>
    <dbReference type="NCBI Taxonomy" id="408172"/>
    <lineage>
        <taxon>unclassified sequences</taxon>
        <taxon>metagenomes</taxon>
        <taxon>ecological metagenomes</taxon>
    </lineage>
</organism>
<evidence type="ECO:0000256" key="2">
    <source>
        <dbReference type="ARBA" id="ARBA00023134"/>
    </source>
</evidence>
<dbReference type="InterPro" id="IPR027417">
    <property type="entry name" value="P-loop_NTPase"/>
</dbReference>
<dbReference type="InterPro" id="IPR009000">
    <property type="entry name" value="Transl_B-barrel_sf"/>
</dbReference>
<feature type="non-terminal residue" evidence="4">
    <location>
        <position position="365"/>
    </location>
</feature>
<accession>A0A382NPG1</accession>
<dbReference type="InterPro" id="IPR005225">
    <property type="entry name" value="Small_GTP-bd"/>
</dbReference>
<dbReference type="GO" id="GO:0003924">
    <property type="term" value="F:GTPase activity"/>
    <property type="evidence" value="ECO:0007669"/>
    <property type="project" value="InterPro"/>
</dbReference>
<sequence length="365" mass="41067">SPLLVKIKVKSNRVIMSDNGKVNILNSRLMKLVIVGHVDHGKSTLVGRLMSDTDSLPTGKLDFVKDICKRQGKEFEFAFLLDALEEEQEQGITIDTSQIFFNTQKRRYVIIDAPGHKEFLKNMVTGAANAESALLLIDAYEGIQEQSRRHGYILKLLGLTQVAVVVNKMDLVDYDPEVYYKIKADYTKFLGSMGIEAREFIPVSAKLGINIAKTSGEIPWYKGPSILSMLDQFTEKQPPTHLPFRFPVQDVYKFDERRIISGRVESGTVNVGDQLVFSPSNKIGVIKTIEAWSVENQPIEAKASESIGFTLEEQIFVERGDVATLKSDLPIVSTTFDVNIFWMGKRHLEKGRTYTLKLTTQEVPC</sequence>
<gene>
    <name evidence="4" type="ORF">METZ01_LOCUS315081</name>
</gene>
<dbReference type="InterPro" id="IPR000795">
    <property type="entry name" value="T_Tr_GTP-bd_dom"/>
</dbReference>